<dbReference type="AlphaFoldDB" id="A0A8H5AZQ5"/>
<dbReference type="OrthoDB" id="2817928at2759"/>
<accession>A0A8H5AZQ5</accession>
<dbReference type="Gene3D" id="3.80.10.10">
    <property type="entry name" value="Ribonuclease Inhibitor"/>
    <property type="match status" value="1"/>
</dbReference>
<evidence type="ECO:0000313" key="2">
    <source>
        <dbReference type="Proteomes" id="UP000541558"/>
    </source>
</evidence>
<dbReference type="Gene3D" id="1.20.1280.50">
    <property type="match status" value="1"/>
</dbReference>
<keyword evidence="2" id="KW-1185">Reference proteome</keyword>
<sequence>MPSAFINDLPPEILASILEIVAGGNAWANNTTLPLLSSICSHWREVLLGHPQLWTKLYCAISNKLRNEPDPLISNLIAHLQSWYARAGNLPLELILDFTVTPRHTNSLYSYLIAQSKWRSLSFANDSAATTSSWVWLQDLIRAARNSYDENDERPCWPGLETLIISSPRVVYEGKRPLVLPLKLIAPNLRKIELTFLYLRSPPCPVFNDMPWTSLTHFKLTGTLEVFDISFPFHVLREAPNLKDLRILFRRWYSRQPEGMCPSLAVPLCHRNLQHLALLLHCDGTIPFLQSVRLPSLRSLDLSTAAMVPPTEIGLHPLGDAIQLLVSHSKCEIQSLRLQRMPNTAAEVHGILAALPALQSVELIRAGCIWGHNRNKHNSPDEFFRILQEDGSALPVIRNFSYIGRGESTYTVQEGVTDFDLFRAFPLDWFMKKKGRC</sequence>
<dbReference type="EMBL" id="JAACJK010000222">
    <property type="protein sequence ID" value="KAF5313965.1"/>
    <property type="molecule type" value="Genomic_DNA"/>
</dbReference>
<evidence type="ECO:0000313" key="1">
    <source>
        <dbReference type="EMBL" id="KAF5313965.1"/>
    </source>
</evidence>
<comment type="caution">
    <text evidence="1">The sequence shown here is derived from an EMBL/GenBank/DDBJ whole genome shotgun (WGS) entry which is preliminary data.</text>
</comment>
<reference evidence="1 2" key="1">
    <citation type="journal article" date="2020" name="ISME J.">
        <title>Uncovering the hidden diversity of litter-decomposition mechanisms in mushroom-forming fungi.</title>
        <authorList>
            <person name="Floudas D."/>
            <person name="Bentzer J."/>
            <person name="Ahren D."/>
            <person name="Johansson T."/>
            <person name="Persson P."/>
            <person name="Tunlid A."/>
        </authorList>
    </citation>
    <scope>NUCLEOTIDE SEQUENCE [LARGE SCALE GENOMIC DNA]</scope>
    <source>
        <strain evidence="1 2">CBS 175.51</strain>
    </source>
</reference>
<proteinExistence type="predicted"/>
<organism evidence="1 2">
    <name type="scientific">Ephemerocybe angulata</name>
    <dbReference type="NCBI Taxonomy" id="980116"/>
    <lineage>
        <taxon>Eukaryota</taxon>
        <taxon>Fungi</taxon>
        <taxon>Dikarya</taxon>
        <taxon>Basidiomycota</taxon>
        <taxon>Agaricomycotina</taxon>
        <taxon>Agaricomycetes</taxon>
        <taxon>Agaricomycetidae</taxon>
        <taxon>Agaricales</taxon>
        <taxon>Agaricineae</taxon>
        <taxon>Psathyrellaceae</taxon>
        <taxon>Ephemerocybe</taxon>
    </lineage>
</organism>
<dbReference type="InterPro" id="IPR032675">
    <property type="entry name" value="LRR_dom_sf"/>
</dbReference>
<dbReference type="Proteomes" id="UP000541558">
    <property type="component" value="Unassembled WGS sequence"/>
</dbReference>
<name>A0A8H5AZQ5_9AGAR</name>
<protein>
    <recommendedName>
        <fullName evidence="3">F-box domain-containing protein</fullName>
    </recommendedName>
</protein>
<gene>
    <name evidence="1" type="ORF">D9611_006758</name>
</gene>
<dbReference type="SUPFAM" id="SSF52047">
    <property type="entry name" value="RNI-like"/>
    <property type="match status" value="1"/>
</dbReference>
<evidence type="ECO:0008006" key="3">
    <source>
        <dbReference type="Google" id="ProtNLM"/>
    </source>
</evidence>